<sequence length="112" mass="12270">MSVQSRAVLADCCAFCMQFCTLEVCSGSIGAACSLGTHVRISLDLGTSTTSRSSNRSFVSVFRFGRQQRQGSARSVLSGLRLPPQKQRQQLCRHIALDCQLTHVCRSCVWGQ</sequence>
<dbReference type="AlphaFoldDB" id="A0A7S4FX96"/>
<gene>
    <name evidence="1" type="ORF">EGYM00163_LOCUS29353</name>
</gene>
<organism evidence="1">
    <name type="scientific">Eutreptiella gymnastica</name>
    <dbReference type="NCBI Taxonomy" id="73025"/>
    <lineage>
        <taxon>Eukaryota</taxon>
        <taxon>Discoba</taxon>
        <taxon>Euglenozoa</taxon>
        <taxon>Euglenida</taxon>
        <taxon>Spirocuta</taxon>
        <taxon>Euglenophyceae</taxon>
        <taxon>Eutreptiales</taxon>
        <taxon>Eutreptiaceae</taxon>
        <taxon>Eutreptiella</taxon>
    </lineage>
</organism>
<dbReference type="EMBL" id="HBJA01084220">
    <property type="protein sequence ID" value="CAE0818185.1"/>
    <property type="molecule type" value="Transcribed_RNA"/>
</dbReference>
<protein>
    <submittedName>
        <fullName evidence="1">Uncharacterized protein</fullName>
    </submittedName>
</protein>
<reference evidence="1" key="1">
    <citation type="submission" date="2021-01" db="EMBL/GenBank/DDBJ databases">
        <authorList>
            <person name="Corre E."/>
            <person name="Pelletier E."/>
            <person name="Niang G."/>
            <person name="Scheremetjew M."/>
            <person name="Finn R."/>
            <person name="Kale V."/>
            <person name="Holt S."/>
            <person name="Cochrane G."/>
            <person name="Meng A."/>
            <person name="Brown T."/>
            <person name="Cohen L."/>
        </authorList>
    </citation>
    <scope>NUCLEOTIDE SEQUENCE</scope>
    <source>
        <strain evidence="1">CCMP1594</strain>
    </source>
</reference>
<accession>A0A7S4FX96</accession>
<proteinExistence type="predicted"/>
<evidence type="ECO:0000313" key="1">
    <source>
        <dbReference type="EMBL" id="CAE0818185.1"/>
    </source>
</evidence>
<name>A0A7S4FX96_9EUGL</name>